<dbReference type="EMBL" id="JADWDJ010000006">
    <property type="protein sequence ID" value="KAG5280375.1"/>
    <property type="molecule type" value="Genomic_DNA"/>
</dbReference>
<evidence type="ECO:0000313" key="2">
    <source>
        <dbReference type="EMBL" id="KAG5280375.1"/>
    </source>
</evidence>
<dbReference type="PANTHER" id="PTHR24020:SF20">
    <property type="entry name" value="PH DOMAIN-CONTAINING PROTEIN"/>
    <property type="match status" value="1"/>
</dbReference>
<gene>
    <name evidence="2" type="ORF">AALO_G00088390</name>
</gene>
<sequence length="117" mass="13138">MKEFVKNVTRSLLPYDTLFAFAQYSDHMTIHVNFNQFNRTGFEKQVDSMIQRQGGTNPGYGVGKVVKYIFNSFAGARPGAKRILITIIDGEIHNTSEYPSVTAEADGQKITRYAIVV</sequence>
<dbReference type="Pfam" id="PF00092">
    <property type="entry name" value="VWA"/>
    <property type="match status" value="1"/>
</dbReference>
<dbReference type="Gene3D" id="3.40.50.410">
    <property type="entry name" value="von Willebrand factor, type A domain"/>
    <property type="match status" value="1"/>
</dbReference>
<proteinExistence type="predicted"/>
<evidence type="ECO:0000259" key="1">
    <source>
        <dbReference type="PROSITE" id="PS50234"/>
    </source>
</evidence>
<organism evidence="2 3">
    <name type="scientific">Alosa alosa</name>
    <name type="common">allis shad</name>
    <dbReference type="NCBI Taxonomy" id="278164"/>
    <lineage>
        <taxon>Eukaryota</taxon>
        <taxon>Metazoa</taxon>
        <taxon>Chordata</taxon>
        <taxon>Craniata</taxon>
        <taxon>Vertebrata</taxon>
        <taxon>Euteleostomi</taxon>
        <taxon>Actinopterygii</taxon>
        <taxon>Neopterygii</taxon>
        <taxon>Teleostei</taxon>
        <taxon>Clupei</taxon>
        <taxon>Clupeiformes</taxon>
        <taxon>Clupeoidei</taxon>
        <taxon>Clupeidae</taxon>
        <taxon>Alosa</taxon>
    </lineage>
</organism>
<accession>A0AAV6GZF0</accession>
<reference evidence="2" key="1">
    <citation type="submission" date="2020-10" db="EMBL/GenBank/DDBJ databases">
        <title>Chromosome-scale genome assembly of the Allis shad, Alosa alosa.</title>
        <authorList>
            <person name="Margot Z."/>
            <person name="Christophe K."/>
            <person name="Cabau C."/>
            <person name="Louis A."/>
            <person name="Berthelot C."/>
            <person name="Parey E."/>
            <person name="Roest Crollius H."/>
            <person name="Montfort J."/>
            <person name="Robinson-Rechavi M."/>
            <person name="Bucao C."/>
            <person name="Bouchez O."/>
            <person name="Gislard M."/>
            <person name="Lluch J."/>
            <person name="Milhes M."/>
            <person name="Lampietro C."/>
            <person name="Lopez Roques C."/>
            <person name="Donnadieu C."/>
            <person name="Braasch I."/>
            <person name="Desvignes T."/>
            <person name="Postlethwait J."/>
            <person name="Bobe J."/>
            <person name="Guiguen Y."/>
        </authorList>
    </citation>
    <scope>NUCLEOTIDE SEQUENCE</scope>
    <source>
        <strain evidence="2">M-15738</strain>
        <tissue evidence="2">Blood</tissue>
    </source>
</reference>
<protein>
    <recommendedName>
        <fullName evidence="1">VWFA domain-containing protein</fullName>
    </recommendedName>
</protein>
<dbReference type="PANTHER" id="PTHR24020">
    <property type="entry name" value="COLLAGEN ALPHA"/>
    <property type="match status" value="1"/>
</dbReference>
<dbReference type="SUPFAM" id="SSF53300">
    <property type="entry name" value="vWA-like"/>
    <property type="match status" value="1"/>
</dbReference>
<keyword evidence="3" id="KW-1185">Reference proteome</keyword>
<dbReference type="AlphaFoldDB" id="A0AAV6GZF0"/>
<dbReference type="InterPro" id="IPR036465">
    <property type="entry name" value="vWFA_dom_sf"/>
</dbReference>
<dbReference type="Proteomes" id="UP000823561">
    <property type="component" value="Chromosome 6"/>
</dbReference>
<dbReference type="InterPro" id="IPR050525">
    <property type="entry name" value="ECM_Assembly_Org"/>
</dbReference>
<dbReference type="InterPro" id="IPR002035">
    <property type="entry name" value="VWF_A"/>
</dbReference>
<feature type="domain" description="VWFA" evidence="1">
    <location>
        <begin position="1"/>
        <end position="117"/>
    </location>
</feature>
<evidence type="ECO:0000313" key="3">
    <source>
        <dbReference type="Proteomes" id="UP000823561"/>
    </source>
</evidence>
<dbReference type="PROSITE" id="PS50234">
    <property type="entry name" value="VWFA"/>
    <property type="match status" value="1"/>
</dbReference>
<comment type="caution">
    <text evidence="2">The sequence shown here is derived from an EMBL/GenBank/DDBJ whole genome shotgun (WGS) entry which is preliminary data.</text>
</comment>
<name>A0AAV6GZF0_9TELE</name>